<dbReference type="AlphaFoldDB" id="A0AAV2DWT1"/>
<protein>
    <submittedName>
        <fullName evidence="1">Uncharacterized protein</fullName>
    </submittedName>
</protein>
<keyword evidence="2" id="KW-1185">Reference proteome</keyword>
<gene>
    <name evidence="1" type="ORF">LTRI10_LOCUS19719</name>
</gene>
<sequence>MASTFGGGYLTVVSISAISGAFDQTTPQEFPPRNIKSTSPKTNSTPVVAFWLSRGNNLAPLVGHMCLKWLCDEENKIAIFHNNLWTSKGPILKLVRRTRQIDISVG</sequence>
<accession>A0AAV2DWT1</accession>
<name>A0AAV2DWT1_9ROSI</name>
<dbReference type="Proteomes" id="UP001497516">
    <property type="component" value="Chromosome 3"/>
</dbReference>
<reference evidence="1 2" key="1">
    <citation type="submission" date="2024-04" db="EMBL/GenBank/DDBJ databases">
        <authorList>
            <person name="Fracassetti M."/>
        </authorList>
    </citation>
    <scope>NUCLEOTIDE SEQUENCE [LARGE SCALE GENOMIC DNA]</scope>
</reference>
<organism evidence="1 2">
    <name type="scientific">Linum trigynum</name>
    <dbReference type="NCBI Taxonomy" id="586398"/>
    <lineage>
        <taxon>Eukaryota</taxon>
        <taxon>Viridiplantae</taxon>
        <taxon>Streptophyta</taxon>
        <taxon>Embryophyta</taxon>
        <taxon>Tracheophyta</taxon>
        <taxon>Spermatophyta</taxon>
        <taxon>Magnoliopsida</taxon>
        <taxon>eudicotyledons</taxon>
        <taxon>Gunneridae</taxon>
        <taxon>Pentapetalae</taxon>
        <taxon>rosids</taxon>
        <taxon>fabids</taxon>
        <taxon>Malpighiales</taxon>
        <taxon>Linaceae</taxon>
        <taxon>Linum</taxon>
    </lineage>
</organism>
<proteinExistence type="predicted"/>
<dbReference type="EMBL" id="OZ034816">
    <property type="protein sequence ID" value="CAL1378116.1"/>
    <property type="molecule type" value="Genomic_DNA"/>
</dbReference>
<evidence type="ECO:0000313" key="1">
    <source>
        <dbReference type="EMBL" id="CAL1378116.1"/>
    </source>
</evidence>
<evidence type="ECO:0000313" key="2">
    <source>
        <dbReference type="Proteomes" id="UP001497516"/>
    </source>
</evidence>